<organism evidence="7 8">
    <name type="scientific">Candidatus Rhodoblastus alkanivorans</name>
    <dbReference type="NCBI Taxonomy" id="2954117"/>
    <lineage>
        <taxon>Bacteria</taxon>
        <taxon>Pseudomonadati</taxon>
        <taxon>Pseudomonadota</taxon>
        <taxon>Alphaproteobacteria</taxon>
        <taxon>Hyphomicrobiales</taxon>
        <taxon>Rhodoblastaceae</taxon>
        <taxon>Rhodoblastus</taxon>
    </lineage>
</organism>
<feature type="transmembrane region" description="Helical" evidence="6">
    <location>
        <begin position="376"/>
        <end position="398"/>
    </location>
</feature>
<sequence>MTPRGRTTNSAAGFKALAFSASGQIVVAATALASVRIYTELLDRAEFGLAMVAMGVVALLDGLVVMALNQTLLSLCVPLSDCAQQREIATRLGWLLFRPIAAALVLLALALAALDLFHPVQTLILAAPWLALAYLAEEIAKTTMLSPMMARREFSRFSFWTGAEAMITLAFTAATLTFLRADALGFLTGLVAGRLTTTLAFTALMCGFGYFDGATAKPAPREVAQALEYGLAVSAMAPLGWIGAYLDRYAVSLFAGLAGSGAYSAAGGLLSRPYSITTAILTNYFRPLLFHRRDAEDFLTHARRRLAQWLATAAAIGTAGAVAIALLAKTIALVALAPAFRDGAAPIMTILALAQTFAIMTHAVDNAILATGASASLLKTQAGIGAVALALVPAGAFWGGGFGAALGRAAVEAVKFAAAFALSRRALAPAAAVLAPAQ</sequence>
<feature type="transmembrane region" description="Helical" evidence="6">
    <location>
        <begin position="191"/>
        <end position="211"/>
    </location>
</feature>
<dbReference type="RefSeq" id="WP_243067252.1">
    <property type="nucleotide sequence ID" value="NZ_JAIVFP010000001.1"/>
</dbReference>
<proteinExistence type="predicted"/>
<evidence type="ECO:0000256" key="2">
    <source>
        <dbReference type="ARBA" id="ARBA00022475"/>
    </source>
</evidence>
<name>A0ABS9Z6J0_9HYPH</name>
<feature type="transmembrane region" description="Helical" evidence="6">
    <location>
        <begin position="223"/>
        <end position="243"/>
    </location>
</feature>
<evidence type="ECO:0000313" key="7">
    <source>
        <dbReference type="EMBL" id="MCI4683290.1"/>
    </source>
</evidence>
<feature type="transmembrane region" description="Helical" evidence="6">
    <location>
        <begin position="157"/>
        <end position="179"/>
    </location>
</feature>
<keyword evidence="4 6" id="KW-1133">Transmembrane helix</keyword>
<feature type="transmembrane region" description="Helical" evidence="6">
    <location>
        <begin position="343"/>
        <end position="364"/>
    </location>
</feature>
<comment type="subcellular location">
    <subcellularLocation>
        <location evidence="1">Cell membrane</location>
        <topology evidence="1">Multi-pass membrane protein</topology>
    </subcellularLocation>
</comment>
<accession>A0ABS9Z6J0</accession>
<evidence type="ECO:0000256" key="1">
    <source>
        <dbReference type="ARBA" id="ARBA00004651"/>
    </source>
</evidence>
<dbReference type="PANTHER" id="PTHR30250:SF11">
    <property type="entry name" value="O-ANTIGEN TRANSPORTER-RELATED"/>
    <property type="match status" value="1"/>
</dbReference>
<feature type="transmembrane region" description="Helical" evidence="6">
    <location>
        <begin position="309"/>
        <end position="337"/>
    </location>
</feature>
<feature type="transmembrane region" description="Helical" evidence="6">
    <location>
        <begin position="12"/>
        <end position="35"/>
    </location>
</feature>
<gene>
    <name evidence="7" type="ORF">K2U94_11010</name>
</gene>
<keyword evidence="3 6" id="KW-0812">Transmembrane</keyword>
<dbReference type="InterPro" id="IPR050833">
    <property type="entry name" value="Poly_Biosynth_Transport"/>
</dbReference>
<dbReference type="EMBL" id="JAIVFP010000001">
    <property type="protein sequence ID" value="MCI4683290.1"/>
    <property type="molecule type" value="Genomic_DNA"/>
</dbReference>
<dbReference type="Proteomes" id="UP001139104">
    <property type="component" value="Unassembled WGS sequence"/>
</dbReference>
<feature type="transmembrane region" description="Helical" evidence="6">
    <location>
        <begin position="95"/>
        <end position="114"/>
    </location>
</feature>
<evidence type="ECO:0000256" key="4">
    <source>
        <dbReference type="ARBA" id="ARBA00022989"/>
    </source>
</evidence>
<reference evidence="7" key="1">
    <citation type="journal article" date="2022" name="ISME J.">
        <title>Identification of active gaseous-alkane degraders at natural gas seeps.</title>
        <authorList>
            <person name="Farhan Ul Haque M."/>
            <person name="Hernandez M."/>
            <person name="Crombie A.T."/>
            <person name="Murrell J.C."/>
        </authorList>
    </citation>
    <scope>NUCLEOTIDE SEQUENCE</scope>
    <source>
        <strain evidence="7">PC2</strain>
    </source>
</reference>
<feature type="transmembrane region" description="Helical" evidence="6">
    <location>
        <begin position="47"/>
        <end position="68"/>
    </location>
</feature>
<keyword evidence="8" id="KW-1185">Reference proteome</keyword>
<keyword evidence="2" id="KW-1003">Cell membrane</keyword>
<evidence type="ECO:0000256" key="6">
    <source>
        <dbReference type="SAM" id="Phobius"/>
    </source>
</evidence>
<evidence type="ECO:0000313" key="8">
    <source>
        <dbReference type="Proteomes" id="UP001139104"/>
    </source>
</evidence>
<protein>
    <recommendedName>
        <fullName evidence="9">Membrane protein involved in the export of O-antigen and teichoic acid</fullName>
    </recommendedName>
</protein>
<feature type="transmembrane region" description="Helical" evidence="6">
    <location>
        <begin position="249"/>
        <end position="270"/>
    </location>
</feature>
<comment type="caution">
    <text evidence="7">The sequence shown here is derived from an EMBL/GenBank/DDBJ whole genome shotgun (WGS) entry which is preliminary data.</text>
</comment>
<evidence type="ECO:0000256" key="3">
    <source>
        <dbReference type="ARBA" id="ARBA00022692"/>
    </source>
</evidence>
<feature type="transmembrane region" description="Helical" evidence="6">
    <location>
        <begin position="120"/>
        <end position="136"/>
    </location>
</feature>
<evidence type="ECO:0000256" key="5">
    <source>
        <dbReference type="ARBA" id="ARBA00023136"/>
    </source>
</evidence>
<keyword evidence="5 6" id="KW-0472">Membrane</keyword>
<evidence type="ECO:0008006" key="9">
    <source>
        <dbReference type="Google" id="ProtNLM"/>
    </source>
</evidence>
<dbReference type="PANTHER" id="PTHR30250">
    <property type="entry name" value="PST FAMILY PREDICTED COLANIC ACID TRANSPORTER"/>
    <property type="match status" value="1"/>
</dbReference>